<feature type="region of interest" description="Disordered" evidence="1">
    <location>
        <begin position="258"/>
        <end position="307"/>
    </location>
</feature>
<comment type="caution">
    <text evidence="2">The sequence shown here is derived from an EMBL/GenBank/DDBJ whole genome shotgun (WGS) entry which is preliminary data.</text>
</comment>
<protein>
    <submittedName>
        <fullName evidence="2">Uncharacterized protein</fullName>
    </submittedName>
</protein>
<organism evidence="2 3">
    <name type="scientific">Caldalkalibacillus uzonensis</name>
    <dbReference type="NCBI Taxonomy" id="353224"/>
    <lineage>
        <taxon>Bacteria</taxon>
        <taxon>Bacillati</taxon>
        <taxon>Bacillota</taxon>
        <taxon>Bacilli</taxon>
        <taxon>Bacillales</taxon>
        <taxon>Bacillaceae</taxon>
        <taxon>Caldalkalibacillus</taxon>
    </lineage>
</organism>
<gene>
    <name evidence="2" type="ORF">J2S00_002867</name>
</gene>
<proteinExistence type="predicted"/>
<keyword evidence="3" id="KW-1185">Reference proteome</keyword>
<dbReference type="PROSITE" id="PS51257">
    <property type="entry name" value="PROKAR_LIPOPROTEIN"/>
    <property type="match status" value="1"/>
</dbReference>
<dbReference type="EMBL" id="JAUSUQ010000011">
    <property type="protein sequence ID" value="MDQ0340072.1"/>
    <property type="molecule type" value="Genomic_DNA"/>
</dbReference>
<evidence type="ECO:0000256" key="1">
    <source>
        <dbReference type="SAM" id="MobiDB-lite"/>
    </source>
</evidence>
<dbReference type="Proteomes" id="UP001232445">
    <property type="component" value="Unassembled WGS sequence"/>
</dbReference>
<sequence length="307" mass="35298">MINTIMRFWPVLVIMMVLVTTGCQQQGQMKAQTIEKMAKNDAIQRSFSEGRLQTVQKNNKTGRVILRNSLSEQQHMLKDPELRDRLIQFNVDVNKLMTNTKEGQQQLMDSTLAIMEKMTEEEDKYRRLVKSQQEARAKAVRDSDLRQAILEQNLTEQELALKHDATARRVRALTLQTNEQLLKDQQLKNRLLKQQIEAFGAIAENPDLRADMADAMLLLMKDPKIQKELEKMIKMAVAKEMAKLKKELQILYQKLGQLQQESGQQQQHSSNEQAQPQEQKQSKAPAQPVEPQAVPEQSENVEGEPQS</sequence>
<name>A0ABU0CUH8_9BACI</name>
<reference evidence="2 3" key="1">
    <citation type="submission" date="2023-07" db="EMBL/GenBank/DDBJ databases">
        <title>Genomic Encyclopedia of Type Strains, Phase IV (KMG-IV): sequencing the most valuable type-strain genomes for metagenomic binning, comparative biology and taxonomic classification.</title>
        <authorList>
            <person name="Goeker M."/>
        </authorList>
    </citation>
    <scope>NUCLEOTIDE SEQUENCE [LARGE SCALE GENOMIC DNA]</scope>
    <source>
        <strain evidence="2 3">DSM 17740</strain>
    </source>
</reference>
<evidence type="ECO:0000313" key="3">
    <source>
        <dbReference type="Proteomes" id="UP001232445"/>
    </source>
</evidence>
<dbReference type="RefSeq" id="WP_307341054.1">
    <property type="nucleotide sequence ID" value="NZ_JAUSUQ010000011.1"/>
</dbReference>
<feature type="compositionally biased region" description="Low complexity" evidence="1">
    <location>
        <begin position="284"/>
        <end position="297"/>
    </location>
</feature>
<accession>A0ABU0CUH8</accession>
<evidence type="ECO:0000313" key="2">
    <source>
        <dbReference type="EMBL" id="MDQ0340072.1"/>
    </source>
</evidence>
<feature type="compositionally biased region" description="Low complexity" evidence="1">
    <location>
        <begin position="258"/>
        <end position="277"/>
    </location>
</feature>